<feature type="domain" description="HTH OST-type" evidence="2">
    <location>
        <begin position="256"/>
        <end position="328"/>
    </location>
</feature>
<feature type="compositionally biased region" description="Acidic residues" evidence="1">
    <location>
        <begin position="853"/>
        <end position="862"/>
    </location>
</feature>
<dbReference type="Pfam" id="PF12872">
    <property type="entry name" value="OST-HTH"/>
    <property type="match status" value="2"/>
</dbReference>
<dbReference type="InterPro" id="IPR025677">
    <property type="entry name" value="OST-HTH-assoc_dom"/>
</dbReference>
<dbReference type="OrthoDB" id="549353at2759"/>
<feature type="compositionally biased region" description="Polar residues" evidence="1">
    <location>
        <begin position="389"/>
        <end position="398"/>
    </location>
</feature>
<dbReference type="CDD" id="cd10910">
    <property type="entry name" value="PIN_limkain_b1_N_like"/>
    <property type="match status" value="1"/>
</dbReference>
<dbReference type="InterPro" id="IPR024768">
    <property type="entry name" value="Marf1"/>
</dbReference>
<dbReference type="CDD" id="cd08824">
    <property type="entry name" value="LOTUS"/>
    <property type="match status" value="2"/>
</dbReference>
<dbReference type="GO" id="GO:0010468">
    <property type="term" value="P:regulation of gene expression"/>
    <property type="evidence" value="ECO:0007669"/>
    <property type="project" value="InterPro"/>
</dbReference>
<feature type="region of interest" description="Disordered" evidence="1">
    <location>
        <begin position="686"/>
        <end position="713"/>
    </location>
</feature>
<feature type="compositionally biased region" description="Basic and acidic residues" evidence="1">
    <location>
        <begin position="410"/>
        <end position="420"/>
    </location>
</feature>
<evidence type="ECO:0000313" key="3">
    <source>
        <dbReference type="EMBL" id="GER35102.1"/>
    </source>
</evidence>
<feature type="compositionally biased region" description="Basic and acidic residues" evidence="1">
    <location>
        <begin position="840"/>
        <end position="852"/>
    </location>
</feature>
<protein>
    <recommendedName>
        <fullName evidence="2">HTH OST-type domain-containing protein</fullName>
    </recommendedName>
</protein>
<dbReference type="InterPro" id="IPR021139">
    <property type="entry name" value="NYN"/>
</dbReference>
<dbReference type="InterPro" id="IPR025605">
    <property type="entry name" value="OST-HTH/LOTUS_dom"/>
</dbReference>
<evidence type="ECO:0000313" key="4">
    <source>
        <dbReference type="Proteomes" id="UP000325081"/>
    </source>
</evidence>
<dbReference type="PANTHER" id="PTHR14379">
    <property type="entry name" value="LIMKAIN B LKAP"/>
    <property type="match status" value="1"/>
</dbReference>
<dbReference type="InterPro" id="IPR041966">
    <property type="entry name" value="LOTUS-like"/>
</dbReference>
<dbReference type="Pfam" id="PF14418">
    <property type="entry name" value="OHA"/>
    <property type="match status" value="1"/>
</dbReference>
<dbReference type="AlphaFoldDB" id="A0A5A7PRJ6"/>
<dbReference type="PANTHER" id="PTHR14379:SF6">
    <property type="entry name" value="EMB|CAB71880.1"/>
    <property type="match status" value="1"/>
</dbReference>
<organism evidence="3 4">
    <name type="scientific">Striga asiatica</name>
    <name type="common">Asiatic witchweed</name>
    <name type="synonym">Buchnera asiatica</name>
    <dbReference type="NCBI Taxonomy" id="4170"/>
    <lineage>
        <taxon>Eukaryota</taxon>
        <taxon>Viridiplantae</taxon>
        <taxon>Streptophyta</taxon>
        <taxon>Embryophyta</taxon>
        <taxon>Tracheophyta</taxon>
        <taxon>Spermatophyta</taxon>
        <taxon>Magnoliopsida</taxon>
        <taxon>eudicotyledons</taxon>
        <taxon>Gunneridae</taxon>
        <taxon>Pentapetalae</taxon>
        <taxon>asterids</taxon>
        <taxon>lamiids</taxon>
        <taxon>Lamiales</taxon>
        <taxon>Orobanchaceae</taxon>
        <taxon>Buchnereae</taxon>
        <taxon>Striga</taxon>
    </lineage>
</organism>
<dbReference type="GO" id="GO:0004540">
    <property type="term" value="F:RNA nuclease activity"/>
    <property type="evidence" value="ECO:0007669"/>
    <property type="project" value="InterPro"/>
</dbReference>
<evidence type="ECO:0000259" key="2">
    <source>
        <dbReference type="PROSITE" id="PS51644"/>
    </source>
</evidence>
<keyword evidence="4" id="KW-1185">Reference proteome</keyword>
<dbReference type="Gene3D" id="3.30.420.610">
    <property type="entry name" value="LOTUS domain-like"/>
    <property type="match status" value="2"/>
</dbReference>
<name>A0A5A7PRJ6_STRAF</name>
<comment type="caution">
    <text evidence="3">The sequence shown here is derived from an EMBL/GenBank/DDBJ whole genome shotgun (WGS) entry which is preliminary data.</text>
</comment>
<dbReference type="PROSITE" id="PS51644">
    <property type="entry name" value="HTH_OST"/>
    <property type="match status" value="2"/>
</dbReference>
<feature type="region of interest" description="Disordered" evidence="1">
    <location>
        <begin position="797"/>
        <end position="931"/>
    </location>
</feature>
<feature type="region of interest" description="Disordered" evidence="1">
    <location>
        <begin position="389"/>
        <end position="420"/>
    </location>
</feature>
<gene>
    <name evidence="3" type="ORF">STAS_11358</name>
</gene>
<dbReference type="Proteomes" id="UP000325081">
    <property type="component" value="Unassembled WGS sequence"/>
</dbReference>
<accession>A0A5A7PRJ6</accession>
<dbReference type="EMBL" id="BKCP01004960">
    <property type="protein sequence ID" value="GER35102.1"/>
    <property type="molecule type" value="Genomic_DNA"/>
</dbReference>
<feature type="domain" description="HTH OST-type" evidence="2">
    <location>
        <begin position="725"/>
        <end position="799"/>
    </location>
</feature>
<sequence length="977" mass="108757">MRQLSAKPILTLSFFTTKTQKLFQKSHILHFSTDSHQNPFPSHHSRRPTAEDSRNVRVSVWWDFENCNLPLNTNVFRVSQSIFNAVRANGMKGPVQITAFGDIMQISRTNQQALSSNGITLIHVPSGGKNSADRSLLIHLMSWVSRNPPPAHIFLISGDSDFSDILHRLRMENYNILLASPDTAPSVLCSAATIMWQWSSLLKGENLTGKLFNQPPDGPFNSCYGHYRAPLEDPFASTEQNPCLAASADEPKIRQIPKDVSKHVSQILDLFPDGMSLTQLRTELSKSNLAIDKDLYGHKKFSRFLQAMPSVLKIHSGSDGKCTVRRLGNNNNKCLDENVSGVCAESDIGSGESSCVDNVTEKSIIPPALEPKAQSANFFEARKEENQNDFYSSTVVQETKTKGSLPVNSQDKKKEEKRKEVIARRRAQEIREQDKKVKISELPEKVVGEEIKESPEKNENQVPAVNNSEPGIMRRIWIVLFGSGDEDSSRENFQTDGGKDTTCEKAIIWNQPYEFVRPALFSPSSHEALIYRKNAGPGDVDVADVSSQDASLFNQIMSWFKFSSSMENDNKFEEGGETAAATMKVDANQLEIFSRESFWKELESFIDTPQGVATLSQSRTRDNLAQNLQKHGPPSLQYLSKTELLHLVDLLISHKKWVEEFISRPYPFQLTRAPPTNNNGLSQIFSAKNPSPPLDRNYQNNPPHTGVPPQHTVHKNLSTKTRSELLADCQKLVDHIVKEYPEGFNLGSFRKLFLERNGYTLDLQKLGYDKLANLLQIMPGVKIESNLIFPAGPFKCPTSPPKKNSGSKKDDDFDSSWDELGPVDDLGRNKGKCVSGLPSKRADCSYDPVKDEDFSDSEDEPLGNESKPKPEEESSLLQILDTWYGNKGCDGKKGGPTGPDVSSDGGGPNKTGPGLRSENQAMGPTKKFKPGKNYSFVAEQQSKQQHVVDNKDELVEGILVSLKKSGERSSVESRVLG</sequence>
<dbReference type="GO" id="GO:0005777">
    <property type="term" value="C:peroxisome"/>
    <property type="evidence" value="ECO:0007669"/>
    <property type="project" value="InterPro"/>
</dbReference>
<dbReference type="Pfam" id="PF01936">
    <property type="entry name" value="NYN"/>
    <property type="match status" value="1"/>
</dbReference>
<evidence type="ECO:0000256" key="1">
    <source>
        <dbReference type="SAM" id="MobiDB-lite"/>
    </source>
</evidence>
<dbReference type="Gene3D" id="3.40.50.1010">
    <property type="entry name" value="5'-nuclease"/>
    <property type="match status" value="1"/>
</dbReference>
<proteinExistence type="predicted"/>
<reference evidence="4" key="1">
    <citation type="journal article" date="2019" name="Curr. Biol.">
        <title>Genome Sequence of Striga asiatica Provides Insight into the Evolution of Plant Parasitism.</title>
        <authorList>
            <person name="Yoshida S."/>
            <person name="Kim S."/>
            <person name="Wafula E.K."/>
            <person name="Tanskanen J."/>
            <person name="Kim Y.M."/>
            <person name="Honaas L."/>
            <person name="Yang Z."/>
            <person name="Spallek T."/>
            <person name="Conn C.E."/>
            <person name="Ichihashi Y."/>
            <person name="Cheong K."/>
            <person name="Cui S."/>
            <person name="Der J.P."/>
            <person name="Gundlach H."/>
            <person name="Jiao Y."/>
            <person name="Hori C."/>
            <person name="Ishida J.K."/>
            <person name="Kasahara H."/>
            <person name="Kiba T."/>
            <person name="Kim M.S."/>
            <person name="Koo N."/>
            <person name="Laohavisit A."/>
            <person name="Lee Y.H."/>
            <person name="Lumba S."/>
            <person name="McCourt P."/>
            <person name="Mortimer J.C."/>
            <person name="Mutuku J.M."/>
            <person name="Nomura T."/>
            <person name="Sasaki-Sekimoto Y."/>
            <person name="Seto Y."/>
            <person name="Wang Y."/>
            <person name="Wakatake T."/>
            <person name="Sakakibara H."/>
            <person name="Demura T."/>
            <person name="Yamaguchi S."/>
            <person name="Yoneyama K."/>
            <person name="Manabe R.I."/>
            <person name="Nelson D.C."/>
            <person name="Schulman A.H."/>
            <person name="Timko M.P."/>
            <person name="dePamphilis C.W."/>
            <person name="Choi D."/>
            <person name="Shirasu K."/>
        </authorList>
    </citation>
    <scope>NUCLEOTIDE SEQUENCE [LARGE SCALE GENOMIC DNA]</scope>
    <source>
        <strain evidence="4">cv. UVA1</strain>
    </source>
</reference>